<comment type="caution">
    <text evidence="1">The sequence shown here is derived from an EMBL/GenBank/DDBJ whole genome shotgun (WGS) entry which is preliminary data.</text>
</comment>
<dbReference type="AlphaFoldDB" id="A0AAD5MST3"/>
<dbReference type="Proteomes" id="UP001196413">
    <property type="component" value="Unassembled WGS sequence"/>
</dbReference>
<name>A0AAD5MST3_PARTN</name>
<dbReference type="Pfam" id="PF10210">
    <property type="entry name" value="MRP-S32"/>
    <property type="match status" value="1"/>
</dbReference>
<proteinExistence type="predicted"/>
<accession>A0AAD5MST3</accession>
<organism evidence="1 2">
    <name type="scientific">Parelaphostrongylus tenuis</name>
    <name type="common">Meningeal worm</name>
    <dbReference type="NCBI Taxonomy" id="148309"/>
    <lineage>
        <taxon>Eukaryota</taxon>
        <taxon>Metazoa</taxon>
        <taxon>Ecdysozoa</taxon>
        <taxon>Nematoda</taxon>
        <taxon>Chromadorea</taxon>
        <taxon>Rhabditida</taxon>
        <taxon>Rhabditina</taxon>
        <taxon>Rhabditomorpha</taxon>
        <taxon>Strongyloidea</taxon>
        <taxon>Metastrongylidae</taxon>
        <taxon>Parelaphostrongylus</taxon>
    </lineage>
</organism>
<dbReference type="InterPro" id="IPR019346">
    <property type="entry name" value="Ribosomal_mL42"/>
</dbReference>
<evidence type="ECO:0000313" key="1">
    <source>
        <dbReference type="EMBL" id="KAJ1364040.1"/>
    </source>
</evidence>
<gene>
    <name evidence="1" type="primary">LPL-1_1</name>
    <name evidence="1" type="ORF">KIN20_024030</name>
</gene>
<keyword evidence="2" id="KW-1185">Reference proteome</keyword>
<protein>
    <submittedName>
        <fullName evidence="1">Lpl-1p</fullName>
    </submittedName>
</protein>
<dbReference type="EMBL" id="JAHQIW010004854">
    <property type="protein sequence ID" value="KAJ1364040.1"/>
    <property type="molecule type" value="Genomic_DNA"/>
</dbReference>
<sequence>MLGRSALTGLRNFSDLAEKNISRKVVVIRNRNVAAWHPEPVFPYEHTRPVVKEITEDQGVVRRSNRWSRGPSNVQLKNIFYTTKHEWFTRTREERLRSVAAPTKQKS</sequence>
<evidence type="ECO:0000313" key="2">
    <source>
        <dbReference type="Proteomes" id="UP001196413"/>
    </source>
</evidence>
<reference evidence="1" key="1">
    <citation type="submission" date="2021-06" db="EMBL/GenBank/DDBJ databases">
        <title>Parelaphostrongylus tenuis whole genome reference sequence.</title>
        <authorList>
            <person name="Garwood T.J."/>
            <person name="Larsen P.A."/>
            <person name="Fountain-Jones N.M."/>
            <person name="Garbe J.R."/>
            <person name="Macchietto M.G."/>
            <person name="Kania S.A."/>
            <person name="Gerhold R.W."/>
            <person name="Richards J.E."/>
            <person name="Wolf T.M."/>
        </authorList>
    </citation>
    <scope>NUCLEOTIDE SEQUENCE</scope>
    <source>
        <strain evidence="1">MNPRO001-30</strain>
        <tissue evidence="1">Meninges</tissue>
    </source>
</reference>